<dbReference type="EMBL" id="FQYP01000003">
    <property type="protein sequence ID" value="SHI77004.1"/>
    <property type="molecule type" value="Genomic_DNA"/>
</dbReference>
<keyword evidence="2 5" id="KW-0812">Transmembrane</keyword>
<feature type="transmembrane region" description="Helical" evidence="5">
    <location>
        <begin position="12"/>
        <end position="33"/>
    </location>
</feature>
<dbReference type="InterPro" id="IPR010432">
    <property type="entry name" value="RDD"/>
</dbReference>
<evidence type="ECO:0000256" key="2">
    <source>
        <dbReference type="ARBA" id="ARBA00022692"/>
    </source>
</evidence>
<organism evidence="7 8">
    <name type="scientific">Aquimarina spongiae</name>
    <dbReference type="NCBI Taxonomy" id="570521"/>
    <lineage>
        <taxon>Bacteria</taxon>
        <taxon>Pseudomonadati</taxon>
        <taxon>Bacteroidota</taxon>
        <taxon>Flavobacteriia</taxon>
        <taxon>Flavobacteriales</taxon>
        <taxon>Flavobacteriaceae</taxon>
        <taxon>Aquimarina</taxon>
    </lineage>
</organism>
<feature type="domain" description="RDD" evidence="6">
    <location>
        <begin position="6"/>
        <end position="161"/>
    </location>
</feature>
<dbReference type="STRING" id="570521.SAMN04488508_10329"/>
<sequence>MKKIVIRRLVAYMIDYIIIAIYAILLFGIATIFNFKKIPLTPISAQLVGFISLTLPVFFYFFLSEQSKTRATVGKRILNISVRSDSQNSKPHVLTRNILKLLPWEIAHTGVHWIVFYSKSDQNPPVWVWITLILPQVIIVIYLISIVISGGKSSLYDKVSNTKIEMNQPIE</sequence>
<protein>
    <submittedName>
        <fullName evidence="7">RDD family protein</fullName>
    </submittedName>
</protein>
<accession>A0A1M6DUT7</accession>
<keyword evidence="8" id="KW-1185">Reference proteome</keyword>
<feature type="transmembrane region" description="Helical" evidence="5">
    <location>
        <begin position="126"/>
        <end position="148"/>
    </location>
</feature>
<evidence type="ECO:0000256" key="3">
    <source>
        <dbReference type="ARBA" id="ARBA00022989"/>
    </source>
</evidence>
<dbReference type="RefSeq" id="WP_084549448.1">
    <property type="nucleotide sequence ID" value="NZ_FQYP01000003.1"/>
</dbReference>
<evidence type="ECO:0000313" key="7">
    <source>
        <dbReference type="EMBL" id="SHI77004.1"/>
    </source>
</evidence>
<feature type="transmembrane region" description="Helical" evidence="5">
    <location>
        <begin position="45"/>
        <end position="63"/>
    </location>
</feature>
<evidence type="ECO:0000313" key="8">
    <source>
        <dbReference type="Proteomes" id="UP000184432"/>
    </source>
</evidence>
<evidence type="ECO:0000256" key="4">
    <source>
        <dbReference type="ARBA" id="ARBA00023136"/>
    </source>
</evidence>
<name>A0A1M6DUT7_9FLAO</name>
<evidence type="ECO:0000259" key="6">
    <source>
        <dbReference type="Pfam" id="PF06271"/>
    </source>
</evidence>
<gene>
    <name evidence="7" type="ORF">SAMN04488508_10329</name>
</gene>
<dbReference type="GO" id="GO:0016020">
    <property type="term" value="C:membrane"/>
    <property type="evidence" value="ECO:0007669"/>
    <property type="project" value="UniProtKB-SubCell"/>
</dbReference>
<dbReference type="OrthoDB" id="1450430at2"/>
<evidence type="ECO:0000256" key="5">
    <source>
        <dbReference type="SAM" id="Phobius"/>
    </source>
</evidence>
<comment type="subcellular location">
    <subcellularLocation>
        <location evidence="1">Membrane</location>
        <topology evidence="1">Multi-pass membrane protein</topology>
    </subcellularLocation>
</comment>
<dbReference type="Pfam" id="PF06271">
    <property type="entry name" value="RDD"/>
    <property type="match status" value="1"/>
</dbReference>
<keyword evidence="3 5" id="KW-1133">Transmembrane helix</keyword>
<dbReference type="Proteomes" id="UP000184432">
    <property type="component" value="Unassembled WGS sequence"/>
</dbReference>
<proteinExistence type="predicted"/>
<dbReference type="AlphaFoldDB" id="A0A1M6DUT7"/>
<evidence type="ECO:0000256" key="1">
    <source>
        <dbReference type="ARBA" id="ARBA00004141"/>
    </source>
</evidence>
<reference evidence="8" key="1">
    <citation type="submission" date="2016-11" db="EMBL/GenBank/DDBJ databases">
        <authorList>
            <person name="Varghese N."/>
            <person name="Submissions S."/>
        </authorList>
    </citation>
    <scope>NUCLEOTIDE SEQUENCE [LARGE SCALE GENOMIC DNA]</scope>
    <source>
        <strain evidence="8">DSM 22623</strain>
    </source>
</reference>
<keyword evidence="4 5" id="KW-0472">Membrane</keyword>